<keyword evidence="5" id="KW-0614">Plasmid</keyword>
<dbReference type="InterPro" id="IPR018511">
    <property type="entry name" value="Hemolysin-typ_Ca-bd_CS"/>
</dbReference>
<comment type="subcellular location">
    <subcellularLocation>
        <location evidence="1">Secreted</location>
    </subcellularLocation>
</comment>
<evidence type="ECO:0000256" key="2">
    <source>
        <dbReference type="ARBA" id="ARBA00022525"/>
    </source>
</evidence>
<dbReference type="SUPFAM" id="SSF51120">
    <property type="entry name" value="beta-Roll"/>
    <property type="match status" value="3"/>
</dbReference>
<evidence type="ECO:0000256" key="3">
    <source>
        <dbReference type="SAM" id="MobiDB-lite"/>
    </source>
</evidence>
<reference evidence="5 6" key="1">
    <citation type="submission" date="2018-09" db="EMBL/GenBank/DDBJ databases">
        <title>Whole genome based analysis of evolution and adaptive divergence in Indian and Brazilian strains of Azospirillum brasilense.</title>
        <authorList>
            <person name="Singh C."/>
            <person name="Tripathi A.K."/>
        </authorList>
    </citation>
    <scope>NUCLEOTIDE SEQUENCE [LARGE SCALE GENOMIC DNA]</scope>
    <source>
        <strain evidence="5 6">MTCC4039</strain>
        <plasmid evidence="5 6">p5</plasmid>
    </source>
</reference>
<dbReference type="InterPro" id="IPR025592">
    <property type="entry name" value="DUF4347"/>
</dbReference>
<dbReference type="Pfam" id="PF00353">
    <property type="entry name" value="HemolysinCabind"/>
    <property type="match status" value="6"/>
</dbReference>
<dbReference type="RefSeq" id="WP_137143758.1">
    <property type="nucleotide sequence ID" value="NZ_CP032350.1"/>
</dbReference>
<organism evidence="5 6">
    <name type="scientific">Azospirillum brasilense</name>
    <dbReference type="NCBI Taxonomy" id="192"/>
    <lineage>
        <taxon>Bacteria</taxon>
        <taxon>Pseudomonadati</taxon>
        <taxon>Pseudomonadota</taxon>
        <taxon>Alphaproteobacteria</taxon>
        <taxon>Rhodospirillales</taxon>
        <taxon>Azospirillaceae</taxon>
        <taxon>Azospirillum</taxon>
    </lineage>
</organism>
<dbReference type="PROSITE" id="PS00330">
    <property type="entry name" value="HEMOLYSIN_CALCIUM"/>
    <property type="match status" value="4"/>
</dbReference>
<dbReference type="InterPro" id="IPR011049">
    <property type="entry name" value="Serralysin-like_metalloprot_C"/>
</dbReference>
<keyword evidence="2" id="KW-0964">Secreted</keyword>
<dbReference type="GO" id="GO:0005576">
    <property type="term" value="C:extracellular region"/>
    <property type="evidence" value="ECO:0007669"/>
    <property type="project" value="UniProtKB-SubCell"/>
</dbReference>
<evidence type="ECO:0000313" key="6">
    <source>
        <dbReference type="Proteomes" id="UP000298693"/>
    </source>
</evidence>
<dbReference type="AlphaFoldDB" id="A0A4D8RFQ9"/>
<geneLocation type="plasmid" evidence="5">
    <name>p5</name>
</geneLocation>
<dbReference type="PRINTS" id="PR00313">
    <property type="entry name" value="CABNDNGRPT"/>
</dbReference>
<accession>A0A4D8RFQ9</accession>
<feature type="domain" description="DUF4347" evidence="4">
    <location>
        <begin position="4"/>
        <end position="155"/>
    </location>
</feature>
<sequence>MNEVIIADAGLEDLDGLLSRRHPDVQVMLVSAADDAHAVLAEALAARPSVLHLVAHGEPGRVLLGAQPLDARSLLDRSWPDARGTEIHIHACHAGAGAEGRLLLDRLAAATGAAVAASSGLVGPAAQGASWTLDLSTAPVGAPSPFAAVEGWTHVLAVTGTPTAGPDLLTSDDEPDVIEGGAGNDTLIGGGGNDTLIGGAGADVLNGGAGFDEASYETATSGLVLDLLTPGNSTGDAAGDTFIDIERWVGSNFDDTMVAGNDPVWFWAHDGADLVTGGAGNDTLESGNGNDTVHGGAGNDQIFGRADDDMLYGDDGDDLLVGGGGKDSLMGGAGNDTLVGDWDADTMIGGDGDDVFYSGEHGDLNEADVIEGGAGNDTFIIAAQGDAGTVSYDGGTGTDTLRISSDNVTDPEGKITTATPQIDISGMTLTSVENLDLVGSVRHTVTMTAAQASGFTSGVTGAMVGDAFTIAGTAMTGTASAGNGSQLGAGQVQAETVDGVTFLRIGTDATAGADVTLRFVGSFTAGQFQLNGDTVTLIDAPPTTTPPTTEPPTTTPPTTEPPTTEPPTTTPPTTEPPTTTPPVDDRPSAAMQRIVDGVTEDVKAYAYEGPVSTLQWTFLGDSRSEVLGGSDGNDFINLLGGDDAAAGGAGDDVLDGGSGSNWLIGGSGKDTFFVDGRGTETTWSTVTDLEQGEWATLWGYKEGTSTLRWEEMGGAEGYKGATVHCDIDGNGTIDASMTFTGKSVGAMTTTIGTMGDQNYIAFINL</sequence>
<evidence type="ECO:0000256" key="1">
    <source>
        <dbReference type="ARBA" id="ARBA00004613"/>
    </source>
</evidence>
<dbReference type="Gene3D" id="2.150.10.10">
    <property type="entry name" value="Serralysin-like metalloprotease, C-terminal"/>
    <property type="match status" value="4"/>
</dbReference>
<proteinExistence type="predicted"/>
<evidence type="ECO:0000259" key="4">
    <source>
        <dbReference type="Pfam" id="PF14252"/>
    </source>
</evidence>
<name>A0A4D8RFQ9_AZOBR</name>
<dbReference type="Pfam" id="PF14252">
    <property type="entry name" value="DUF4347"/>
    <property type="match status" value="1"/>
</dbReference>
<dbReference type="PANTHER" id="PTHR38340">
    <property type="entry name" value="S-LAYER PROTEIN"/>
    <property type="match status" value="1"/>
</dbReference>
<evidence type="ECO:0000313" key="5">
    <source>
        <dbReference type="EMBL" id="QCO19974.1"/>
    </source>
</evidence>
<feature type="region of interest" description="Disordered" evidence="3">
    <location>
        <begin position="536"/>
        <end position="588"/>
    </location>
</feature>
<dbReference type="InterPro" id="IPR050557">
    <property type="entry name" value="RTX_toxin/Mannuronan_C5-epim"/>
</dbReference>
<dbReference type="EMBL" id="CP032350">
    <property type="protein sequence ID" value="QCO19974.1"/>
    <property type="molecule type" value="Genomic_DNA"/>
</dbReference>
<dbReference type="GO" id="GO:0005509">
    <property type="term" value="F:calcium ion binding"/>
    <property type="evidence" value="ECO:0007669"/>
    <property type="project" value="InterPro"/>
</dbReference>
<dbReference type="PANTHER" id="PTHR38340:SF1">
    <property type="entry name" value="S-LAYER PROTEIN"/>
    <property type="match status" value="1"/>
</dbReference>
<gene>
    <name evidence="5" type="ORF">D3869_32570</name>
</gene>
<protein>
    <submittedName>
        <fullName evidence="5">DUF4347 domain-containing protein</fullName>
    </submittedName>
</protein>
<dbReference type="InterPro" id="IPR001343">
    <property type="entry name" value="Hemolysn_Ca-bd"/>
</dbReference>
<dbReference type="Proteomes" id="UP000298693">
    <property type="component" value="Plasmid p5"/>
</dbReference>
<feature type="compositionally biased region" description="Pro residues" evidence="3">
    <location>
        <begin position="543"/>
        <end position="580"/>
    </location>
</feature>